<accession>A0ABT6YBV2</accession>
<dbReference type="InterPro" id="IPR026444">
    <property type="entry name" value="Secre_tail"/>
</dbReference>
<proteinExistence type="predicted"/>
<dbReference type="Gene3D" id="3.40.390.10">
    <property type="entry name" value="Collagenase (Catalytic Domain)"/>
    <property type="match status" value="1"/>
</dbReference>
<organism evidence="3 4">
    <name type="scientific">Flectobacillus roseus</name>
    <dbReference type="NCBI Taxonomy" id="502259"/>
    <lineage>
        <taxon>Bacteria</taxon>
        <taxon>Pseudomonadati</taxon>
        <taxon>Bacteroidota</taxon>
        <taxon>Cytophagia</taxon>
        <taxon>Cytophagales</taxon>
        <taxon>Flectobacillaceae</taxon>
        <taxon>Flectobacillus</taxon>
    </lineage>
</organism>
<evidence type="ECO:0000313" key="4">
    <source>
        <dbReference type="Proteomes" id="UP001236507"/>
    </source>
</evidence>
<dbReference type="SUPFAM" id="SSF55486">
    <property type="entry name" value="Metalloproteases ('zincins'), catalytic domain"/>
    <property type="match status" value="2"/>
</dbReference>
<evidence type="ECO:0000256" key="1">
    <source>
        <dbReference type="SAM" id="SignalP"/>
    </source>
</evidence>
<keyword evidence="4" id="KW-1185">Reference proteome</keyword>
<dbReference type="RefSeq" id="WP_283345559.1">
    <property type="nucleotide sequence ID" value="NZ_JASHIF010000016.1"/>
</dbReference>
<feature type="domain" description="Secretion system C-terminal sorting" evidence="2">
    <location>
        <begin position="795"/>
        <end position="871"/>
    </location>
</feature>
<evidence type="ECO:0000313" key="3">
    <source>
        <dbReference type="EMBL" id="MDI9861010.1"/>
    </source>
</evidence>
<dbReference type="Proteomes" id="UP001236507">
    <property type="component" value="Unassembled WGS sequence"/>
</dbReference>
<keyword evidence="1" id="KW-0732">Signal</keyword>
<gene>
    <name evidence="3" type="ORF">QM524_17470</name>
</gene>
<dbReference type="EMBL" id="JASHIF010000016">
    <property type="protein sequence ID" value="MDI9861010.1"/>
    <property type="molecule type" value="Genomic_DNA"/>
</dbReference>
<evidence type="ECO:0000259" key="2">
    <source>
        <dbReference type="Pfam" id="PF18962"/>
    </source>
</evidence>
<feature type="signal peptide" evidence="1">
    <location>
        <begin position="1"/>
        <end position="20"/>
    </location>
</feature>
<feature type="chain" id="PRO_5047334694" evidence="1">
    <location>
        <begin position="21"/>
        <end position="874"/>
    </location>
</feature>
<dbReference type="InterPro" id="IPR024079">
    <property type="entry name" value="MetalloPept_cat_dom_sf"/>
</dbReference>
<dbReference type="NCBIfam" id="TIGR04183">
    <property type="entry name" value="Por_Secre_tail"/>
    <property type="match status" value="1"/>
</dbReference>
<reference evidence="3 4" key="1">
    <citation type="submission" date="2023-05" db="EMBL/GenBank/DDBJ databases">
        <title>Novel species of genus Flectobacillus isolated from stream in China.</title>
        <authorList>
            <person name="Lu H."/>
        </authorList>
    </citation>
    <scope>NUCLEOTIDE SEQUENCE [LARGE SCALE GENOMIC DNA]</scope>
    <source>
        <strain evidence="3 4">KCTC 42575</strain>
    </source>
</reference>
<comment type="caution">
    <text evidence="3">The sequence shown here is derived from an EMBL/GenBank/DDBJ whole genome shotgun (WGS) entry which is preliminary data.</text>
</comment>
<protein>
    <submittedName>
        <fullName evidence="3">T9SS type A sorting domain-containing protein</fullName>
    </submittedName>
</protein>
<sequence>MKKQLLLLLLTLFSIPFIRAQSKLDKFVGPGRSIYCPPSDPNAPAVKSYVAPPLEYLLKQNKAAKVTADKSQFIVTYNDFPADAKAAFQKAVDIWQSILVSDVPIRITANWQSLGSSVLGSASTTGAYRDFPGATKAQTWYAVALAEKMAHTNLNGDRPDIVAQFNGDFAWYYGTDGIVPTNKYDLVSVVLHEIGHGLGFFGSLREASSDATLGVITDGGVPYIYDAFVESQSGQKLLNSSVFKNPSAELHQQLVGGQLYMNTPLIIAANDSLRGRLYAPNPYDQGSSYSHWDEVTYRTGTVNALMSPQFARAEAIHNPGPMMLGLFNDMGWVGNTIAHKRLKDSEDLVNPLAFNIKVFGDNGFDSTSVKLVYSYGDITKDKTEVLMTRNGKTGNYTFSLPNKGSDQTLSYYFTAVDSKKKSFSTPAEASGSIANINFYKVKIAADTVKPVIDFVNNISLVKPSDTQVTLPALTVADNIDIDTVYVEYLIDGKAQTAFALTRGQSSDLLSGGIAYPFTGKFTFASGLFKGGEKIQYRIVVKDKTKAKNTTYSPSTGYYEFSVQKILAAVNSYVTTFESVATDDFYTKGFSVTQPSGFTNKSMHSDHPYKDGTEFAFTASDPSDTYSNFTFNLQKPVILRGDTAKIYFDEIVLVEPGDRGVAFASNGVPNRNFYDYVIVEGSKDGGNTWKWFQDGWDSSSNSAWLAAWNSSSDANGNSLATGTQSLFKSREIDMLKSGDFKAGDQVLIRFRLLADVGAHGWGWAVDNLNIQGPNPNPPKVVVLGTEFDETQLFTVSPNPSNTGQFLLKATFEKPATKLRLSVANMLGQEISQANFEKVGTEFSQIVDLSSSSSGTYILRMMVDDKLYVKKLISHR</sequence>
<dbReference type="Pfam" id="PF18962">
    <property type="entry name" value="Por_Secre_tail"/>
    <property type="match status" value="1"/>
</dbReference>
<name>A0ABT6YBV2_9BACT</name>